<dbReference type="PROSITE" id="PS50213">
    <property type="entry name" value="FAS1"/>
    <property type="match status" value="2"/>
</dbReference>
<evidence type="ECO:0000313" key="3">
    <source>
        <dbReference type="EMBL" id="MFD1163064.1"/>
    </source>
</evidence>
<reference evidence="4" key="1">
    <citation type="journal article" date="2019" name="Int. J. Syst. Evol. Microbiol.">
        <title>The Global Catalogue of Microorganisms (GCM) 10K type strain sequencing project: providing services to taxonomists for standard genome sequencing and annotation.</title>
        <authorList>
            <consortium name="The Broad Institute Genomics Platform"/>
            <consortium name="The Broad Institute Genome Sequencing Center for Infectious Disease"/>
            <person name="Wu L."/>
            <person name="Ma J."/>
        </authorList>
    </citation>
    <scope>NUCLEOTIDE SEQUENCE [LARGE SCALE GENOMIC DNA]</scope>
    <source>
        <strain evidence="4">CCUG 63246</strain>
    </source>
</reference>
<dbReference type="InterPro" id="IPR036378">
    <property type="entry name" value="FAS1_dom_sf"/>
</dbReference>
<sequence length="325" mass="33770">MKALTALKKVLLLTMISVLSFSCSDDDDPIVVKQPETIAELAMATPDLSNLVAALQRADLVTTLNGSGQFTVFAPSNVAFSKFLTDNGFASLDDVPVDVLKQVLLNHVISGEVKSGDLTTGYGETLATEASSDNNLSIYINTNAGVKLNGVSDVVTADIDATNGVIHIVDNVIGLPNIVDFALADDTFSILVSALTRSDLTFDYVTTLSTSNGTAPAPFTVFAPTNDAFVSLLSELGVSSLDDIDEPTLKATLDLHAVAGANVLASTLTDNMTVTTLGGDITANVTGGATLTDSNGRVSNIVVTDVQAVNGVIHVIDKVVLPKLN</sequence>
<dbReference type="Gene3D" id="2.30.180.10">
    <property type="entry name" value="FAS1 domain"/>
    <property type="match status" value="2"/>
</dbReference>
<dbReference type="PANTHER" id="PTHR10900:SF77">
    <property type="entry name" value="FI19380P1"/>
    <property type="match status" value="1"/>
</dbReference>
<evidence type="ECO:0000256" key="1">
    <source>
        <dbReference type="SAM" id="SignalP"/>
    </source>
</evidence>
<dbReference type="SMART" id="SM00554">
    <property type="entry name" value="FAS1"/>
    <property type="match status" value="2"/>
</dbReference>
<evidence type="ECO:0000259" key="2">
    <source>
        <dbReference type="PROSITE" id="PS50213"/>
    </source>
</evidence>
<dbReference type="InterPro" id="IPR050904">
    <property type="entry name" value="Adhesion/Biosynth-related"/>
</dbReference>
<dbReference type="Pfam" id="PF02469">
    <property type="entry name" value="Fasciclin"/>
    <property type="match status" value="2"/>
</dbReference>
<keyword evidence="1" id="KW-0732">Signal</keyword>
<keyword evidence="4" id="KW-1185">Reference proteome</keyword>
<gene>
    <name evidence="3" type="ORF">ACFQ2E_11585</name>
</gene>
<dbReference type="PANTHER" id="PTHR10900">
    <property type="entry name" value="PERIOSTIN-RELATED"/>
    <property type="match status" value="1"/>
</dbReference>
<accession>A0ABW3RDM2</accession>
<dbReference type="InterPro" id="IPR000782">
    <property type="entry name" value="FAS1_domain"/>
</dbReference>
<feature type="signal peptide" evidence="1">
    <location>
        <begin position="1"/>
        <end position="24"/>
    </location>
</feature>
<dbReference type="PROSITE" id="PS51257">
    <property type="entry name" value="PROKAR_LIPOPROTEIN"/>
    <property type="match status" value="1"/>
</dbReference>
<comment type="caution">
    <text evidence="3">The sequence shown here is derived from an EMBL/GenBank/DDBJ whole genome shotgun (WGS) entry which is preliminary data.</text>
</comment>
<name>A0ABW3RDM2_9FLAO</name>
<feature type="chain" id="PRO_5046479504" evidence="1">
    <location>
        <begin position="25"/>
        <end position="325"/>
    </location>
</feature>
<feature type="domain" description="FAS1" evidence="2">
    <location>
        <begin position="175"/>
        <end position="320"/>
    </location>
</feature>
<dbReference type="SUPFAM" id="SSF82153">
    <property type="entry name" value="FAS1 domain"/>
    <property type="match status" value="2"/>
</dbReference>
<organism evidence="3 4">
    <name type="scientific">Hwangdonia seohaensis</name>
    <dbReference type="NCBI Taxonomy" id="1240727"/>
    <lineage>
        <taxon>Bacteria</taxon>
        <taxon>Pseudomonadati</taxon>
        <taxon>Bacteroidota</taxon>
        <taxon>Flavobacteriia</taxon>
        <taxon>Flavobacteriales</taxon>
        <taxon>Flavobacteriaceae</taxon>
        <taxon>Hwangdonia</taxon>
    </lineage>
</organism>
<dbReference type="Proteomes" id="UP001597163">
    <property type="component" value="Unassembled WGS sequence"/>
</dbReference>
<protein>
    <submittedName>
        <fullName evidence="3">Fasciclin domain-containing protein</fullName>
    </submittedName>
</protein>
<evidence type="ECO:0000313" key="4">
    <source>
        <dbReference type="Proteomes" id="UP001597163"/>
    </source>
</evidence>
<feature type="domain" description="FAS1" evidence="2">
    <location>
        <begin position="35"/>
        <end position="173"/>
    </location>
</feature>
<proteinExistence type="predicted"/>
<dbReference type="RefSeq" id="WP_311940128.1">
    <property type="nucleotide sequence ID" value="NZ_JAVSCK010000003.1"/>
</dbReference>
<dbReference type="EMBL" id="JBHTLJ010000003">
    <property type="protein sequence ID" value="MFD1163064.1"/>
    <property type="molecule type" value="Genomic_DNA"/>
</dbReference>